<keyword evidence="5 6" id="KW-0472">Membrane</keyword>
<feature type="domain" description="MacB-like periplasmic core" evidence="8">
    <location>
        <begin position="440"/>
        <end position="596"/>
    </location>
</feature>
<keyword evidence="10" id="KW-1185">Reference proteome</keyword>
<protein>
    <submittedName>
        <fullName evidence="9">ABC transporter permease</fullName>
    </submittedName>
</protein>
<evidence type="ECO:0000313" key="9">
    <source>
        <dbReference type="EMBL" id="REA57889.1"/>
    </source>
</evidence>
<dbReference type="RefSeq" id="WP_115833223.1">
    <property type="nucleotide sequence ID" value="NZ_QNUL01000024.1"/>
</dbReference>
<keyword evidence="3 6" id="KW-0812">Transmembrane</keyword>
<evidence type="ECO:0000256" key="6">
    <source>
        <dbReference type="SAM" id="Phobius"/>
    </source>
</evidence>
<keyword evidence="4 6" id="KW-1133">Transmembrane helix</keyword>
<dbReference type="InterPro" id="IPR025857">
    <property type="entry name" value="MacB_PCD"/>
</dbReference>
<feature type="domain" description="MacB-like periplasmic core" evidence="8">
    <location>
        <begin position="20"/>
        <end position="238"/>
    </location>
</feature>
<evidence type="ECO:0000259" key="7">
    <source>
        <dbReference type="Pfam" id="PF02687"/>
    </source>
</evidence>
<dbReference type="AlphaFoldDB" id="A0A3D8Y615"/>
<feature type="domain" description="ABC3 transporter permease C-terminal" evidence="7">
    <location>
        <begin position="298"/>
        <end position="413"/>
    </location>
</feature>
<evidence type="ECO:0000256" key="4">
    <source>
        <dbReference type="ARBA" id="ARBA00022989"/>
    </source>
</evidence>
<evidence type="ECO:0000256" key="5">
    <source>
        <dbReference type="ARBA" id="ARBA00023136"/>
    </source>
</evidence>
<feature type="transmembrane region" description="Helical" evidence="6">
    <location>
        <begin position="21"/>
        <end position="40"/>
    </location>
</feature>
<feature type="transmembrane region" description="Helical" evidence="6">
    <location>
        <begin position="433"/>
        <end position="453"/>
    </location>
</feature>
<organism evidence="9 10">
    <name type="scientific">Dyadobacter luteus</name>
    <dbReference type="NCBI Taxonomy" id="2259619"/>
    <lineage>
        <taxon>Bacteria</taxon>
        <taxon>Pseudomonadati</taxon>
        <taxon>Bacteroidota</taxon>
        <taxon>Cytophagia</taxon>
        <taxon>Cytophagales</taxon>
        <taxon>Spirosomataceae</taxon>
        <taxon>Dyadobacter</taxon>
    </lineage>
</organism>
<comment type="caution">
    <text evidence="9">The sequence shown here is derived from an EMBL/GenBank/DDBJ whole genome shotgun (WGS) entry which is preliminary data.</text>
</comment>
<dbReference type="Pfam" id="PF12704">
    <property type="entry name" value="MacB_PCD"/>
    <property type="match status" value="2"/>
</dbReference>
<dbReference type="GO" id="GO:0022857">
    <property type="term" value="F:transmembrane transporter activity"/>
    <property type="evidence" value="ECO:0007669"/>
    <property type="project" value="TreeGrafter"/>
</dbReference>
<gene>
    <name evidence="9" type="ORF">DSL64_22465</name>
</gene>
<feature type="transmembrane region" description="Helical" evidence="6">
    <location>
        <begin position="758"/>
        <end position="778"/>
    </location>
</feature>
<evidence type="ECO:0000259" key="8">
    <source>
        <dbReference type="Pfam" id="PF12704"/>
    </source>
</evidence>
<feature type="transmembrane region" description="Helical" evidence="6">
    <location>
        <begin position="290"/>
        <end position="311"/>
    </location>
</feature>
<keyword evidence="2" id="KW-1003">Cell membrane</keyword>
<feature type="domain" description="ABC3 transporter permease C-terminal" evidence="7">
    <location>
        <begin position="675"/>
        <end position="788"/>
    </location>
</feature>
<comment type="subcellular location">
    <subcellularLocation>
        <location evidence="1">Cell membrane</location>
        <topology evidence="1">Multi-pass membrane protein</topology>
    </subcellularLocation>
</comment>
<evidence type="ECO:0000313" key="10">
    <source>
        <dbReference type="Proteomes" id="UP000256373"/>
    </source>
</evidence>
<feature type="transmembrane region" description="Helical" evidence="6">
    <location>
        <begin position="388"/>
        <end position="412"/>
    </location>
</feature>
<dbReference type="Proteomes" id="UP000256373">
    <property type="component" value="Unassembled WGS sequence"/>
</dbReference>
<reference evidence="9 10" key="1">
    <citation type="submission" date="2018-07" db="EMBL/GenBank/DDBJ databases">
        <title>Dyadobacter roseus sp. nov., isolated from rose rhizosphere soil.</title>
        <authorList>
            <person name="Chen L."/>
        </authorList>
    </citation>
    <scope>NUCLEOTIDE SEQUENCE [LARGE SCALE GENOMIC DNA]</scope>
    <source>
        <strain evidence="9 10">RS19</strain>
    </source>
</reference>
<dbReference type="EMBL" id="QNUL01000024">
    <property type="protein sequence ID" value="REA57889.1"/>
    <property type="molecule type" value="Genomic_DNA"/>
</dbReference>
<dbReference type="PANTHER" id="PTHR30572:SF18">
    <property type="entry name" value="ABC-TYPE MACROLIDE FAMILY EXPORT SYSTEM PERMEASE COMPONENT 2"/>
    <property type="match status" value="1"/>
</dbReference>
<dbReference type="GO" id="GO:0005886">
    <property type="term" value="C:plasma membrane"/>
    <property type="evidence" value="ECO:0007669"/>
    <property type="project" value="UniProtKB-SubCell"/>
</dbReference>
<dbReference type="PANTHER" id="PTHR30572">
    <property type="entry name" value="MEMBRANE COMPONENT OF TRANSPORTER-RELATED"/>
    <property type="match status" value="1"/>
</dbReference>
<evidence type="ECO:0000256" key="1">
    <source>
        <dbReference type="ARBA" id="ARBA00004651"/>
    </source>
</evidence>
<feature type="transmembrane region" description="Helical" evidence="6">
    <location>
        <begin position="724"/>
        <end position="746"/>
    </location>
</feature>
<dbReference type="InterPro" id="IPR050250">
    <property type="entry name" value="Macrolide_Exporter_MacB"/>
</dbReference>
<name>A0A3D8Y615_9BACT</name>
<feature type="transmembrane region" description="Helical" evidence="6">
    <location>
        <begin position="346"/>
        <end position="368"/>
    </location>
</feature>
<proteinExistence type="predicted"/>
<sequence>MLKNYFKIAFRNLIRNSVFSVINIAGLSLGLTCCMLIVLYTKDELSFDRFHENRNELYRIDVTMKDHEGSRTIGSTNAIHGPSFKQEIPEIKEVVRVQGSSFVIKKGSELLNENVIFADNNFFSVFSMPLLSGEPGTVLSDVQSVVLTEKMAEKYFSTIEAVGKVLELKVGESFEPFVVSGVARDCPQNSSIQFDFVLPFAFQESRKWIDNEWLGFYMNTFVLLNDKADYQAISPKMNKVFTTKSAEEISKIKDFKQKITFHLKPFLELHLDAEADGGLRNGLTYASNPIYSYILSGIAIFILLIACVNFVNLTVARSLKRAKEIGIRKVVGSQRKQLTIQFLGESFLLSLVAFTCAIILLVVVLPTFNDLANKQLAFSYLLDLKLVSGYVALYLVTGLTAGFYPALVLSGFSPAQTLYHRTRLTRKNYLTKGLVVFQFALSVCLVVGTVVIYSQFKYLTNKNLGYNDKNLMMFRIGRGGTAENARTSIMQDLKGISGVENVAAFNGNYNGTGAKINGREISFGYIGVDDNFLRTMEIPVLKGRNFSQNFPSDPENSVVVNEAFVKEAGWKDPIGKEIDFFWKQKKMTVIGVVRDYHYASLKEEIQPLLLTQDPNYGLGAIYLKLNETGIPETMKKVSAIFNKHVPFLPFEYKFEDASNLQRYESEAKWKQIITFAAILSIFISCIGLFGLATFNAESRMKEIGIRKVLGASVASITTRLSGDFIKLVLIAIVVALPLSAYLANLWLENFPYRIEISWTYFAIAALLAIAIAMLTVGYQSIRMAMTNPIRSLGSD</sequence>
<accession>A0A3D8Y615</accession>
<evidence type="ECO:0000256" key="2">
    <source>
        <dbReference type="ARBA" id="ARBA00022475"/>
    </source>
</evidence>
<feature type="transmembrane region" description="Helical" evidence="6">
    <location>
        <begin position="672"/>
        <end position="696"/>
    </location>
</feature>
<dbReference type="InterPro" id="IPR003838">
    <property type="entry name" value="ABC3_permease_C"/>
</dbReference>
<dbReference type="Pfam" id="PF02687">
    <property type="entry name" value="FtsX"/>
    <property type="match status" value="2"/>
</dbReference>
<evidence type="ECO:0000256" key="3">
    <source>
        <dbReference type="ARBA" id="ARBA00022692"/>
    </source>
</evidence>
<dbReference type="OrthoDB" id="5933722at2"/>